<dbReference type="Proteomes" id="UP000024404">
    <property type="component" value="Unassembled WGS sequence"/>
</dbReference>
<evidence type="ECO:0000256" key="2">
    <source>
        <dbReference type="SAM" id="Phobius"/>
    </source>
</evidence>
<protein>
    <submittedName>
        <fullName evidence="3">Uncharacterized protein</fullName>
    </submittedName>
</protein>
<keyword evidence="2" id="KW-0472">Membrane</keyword>
<reference evidence="3" key="2">
    <citation type="submission" date="2022-06" db="UniProtKB">
        <authorList>
            <consortium name="EnsemblMetazoa"/>
        </authorList>
    </citation>
    <scope>IDENTIFICATION</scope>
</reference>
<evidence type="ECO:0000313" key="4">
    <source>
        <dbReference type="Proteomes" id="UP000024404"/>
    </source>
</evidence>
<keyword evidence="2" id="KW-0812">Transmembrane</keyword>
<evidence type="ECO:0000313" key="3">
    <source>
        <dbReference type="EnsemblMetazoa" id="OVOC5583.1"/>
    </source>
</evidence>
<sequence length="105" mass="12037">MRSDLFADRPHRLSTITTTTTIYYLFHPMSISSSSSSFLLHLLILLLLLPTVEQRDGTEKKRKKGTEQRPFSPANEQSKQFAIGRVTGSFDTVRYGQQFQIDMQP</sequence>
<dbReference type="EMBL" id="CMVM020000161">
    <property type="status" value="NOT_ANNOTATED_CDS"/>
    <property type="molecule type" value="Genomic_DNA"/>
</dbReference>
<dbReference type="EnsemblMetazoa" id="OVOC5583.1">
    <property type="protein sequence ID" value="OVOC5583.1"/>
    <property type="gene ID" value="WBGene00242392"/>
</dbReference>
<evidence type="ECO:0000256" key="1">
    <source>
        <dbReference type="SAM" id="MobiDB-lite"/>
    </source>
</evidence>
<feature type="region of interest" description="Disordered" evidence="1">
    <location>
        <begin position="54"/>
        <end position="79"/>
    </location>
</feature>
<name>A0A8R1TVV0_ONCVO</name>
<reference evidence="4" key="1">
    <citation type="submission" date="2013-10" db="EMBL/GenBank/DDBJ databases">
        <title>Genome sequencing of Onchocerca volvulus.</title>
        <authorList>
            <person name="Cotton J."/>
            <person name="Tsai J."/>
            <person name="Stanley E."/>
            <person name="Tracey A."/>
            <person name="Holroyd N."/>
            <person name="Lustigman S."/>
            <person name="Berriman M."/>
        </authorList>
    </citation>
    <scope>NUCLEOTIDE SEQUENCE</scope>
</reference>
<proteinExistence type="predicted"/>
<dbReference type="AlphaFoldDB" id="A0A8R1TVV0"/>
<keyword evidence="4" id="KW-1185">Reference proteome</keyword>
<accession>A0A8R1TVV0</accession>
<feature type="transmembrane region" description="Helical" evidence="2">
    <location>
        <begin position="31"/>
        <end position="52"/>
    </location>
</feature>
<organism evidence="3 4">
    <name type="scientific">Onchocerca volvulus</name>
    <dbReference type="NCBI Taxonomy" id="6282"/>
    <lineage>
        <taxon>Eukaryota</taxon>
        <taxon>Metazoa</taxon>
        <taxon>Ecdysozoa</taxon>
        <taxon>Nematoda</taxon>
        <taxon>Chromadorea</taxon>
        <taxon>Rhabditida</taxon>
        <taxon>Spirurina</taxon>
        <taxon>Spiruromorpha</taxon>
        <taxon>Filarioidea</taxon>
        <taxon>Onchocercidae</taxon>
        <taxon>Onchocerca</taxon>
    </lineage>
</organism>
<keyword evidence="2" id="KW-1133">Transmembrane helix</keyword>